<evidence type="ECO:0000256" key="2">
    <source>
        <dbReference type="ARBA" id="ARBA00012962"/>
    </source>
</evidence>
<evidence type="ECO:0000313" key="13">
    <source>
        <dbReference type="Proteomes" id="UP000285324"/>
    </source>
</evidence>
<dbReference type="GO" id="GO:0008652">
    <property type="term" value="P:amino acid biosynthetic process"/>
    <property type="evidence" value="ECO:0007669"/>
    <property type="project" value="UniProtKB-KW"/>
</dbReference>
<dbReference type="PANTHER" id="PTHR21089:SF1">
    <property type="entry name" value="BIFUNCTIONAL 3-DEHYDROQUINATE DEHYDRATASE_SHIKIMATE DEHYDROGENASE, CHLOROPLASTIC"/>
    <property type="match status" value="1"/>
</dbReference>
<dbReference type="GO" id="GO:0050661">
    <property type="term" value="F:NADP binding"/>
    <property type="evidence" value="ECO:0007669"/>
    <property type="project" value="InterPro"/>
</dbReference>
<protein>
    <recommendedName>
        <fullName evidence="2 8">Shikimate dehydrogenase (NADP(+))</fullName>
        <shortName evidence="8">SDH</shortName>
        <ecNumber evidence="2 8">1.1.1.25</ecNumber>
    </recommendedName>
</protein>
<comment type="caution">
    <text evidence="8">Lacks conserved residue(s) required for the propagation of feature annotation.</text>
</comment>
<dbReference type="InterPro" id="IPR011342">
    <property type="entry name" value="Shikimate_DH"/>
</dbReference>
<keyword evidence="5 8" id="KW-0560">Oxidoreductase</keyword>
<evidence type="ECO:0000256" key="5">
    <source>
        <dbReference type="ARBA" id="ARBA00023002"/>
    </source>
</evidence>
<dbReference type="RefSeq" id="WP_059374022.1">
    <property type="nucleotide sequence ID" value="NZ_CP061008.1"/>
</dbReference>
<feature type="binding site" evidence="8">
    <location>
        <begin position="156"/>
        <end position="161"/>
    </location>
    <ligand>
        <name>NADP(+)</name>
        <dbReference type="ChEBI" id="CHEBI:58349"/>
    </ligand>
</feature>
<dbReference type="GO" id="GO:0009423">
    <property type="term" value="P:chorismate biosynthetic process"/>
    <property type="evidence" value="ECO:0007669"/>
    <property type="project" value="UniProtKB-UniRule"/>
</dbReference>
<feature type="binding site" evidence="8">
    <location>
        <position position="93"/>
    </location>
    <ligand>
        <name>shikimate</name>
        <dbReference type="ChEBI" id="CHEBI:36208"/>
    </ligand>
</feature>
<dbReference type="AlphaFoldDB" id="A0A424W3M2"/>
<comment type="pathway">
    <text evidence="1 8">Metabolic intermediate biosynthesis; chorismate biosynthesis; chorismate from D-erythrose 4-phosphate and phosphoenolpyruvate: step 4/7.</text>
</comment>
<proteinExistence type="inferred from homology"/>
<evidence type="ECO:0000256" key="4">
    <source>
        <dbReference type="ARBA" id="ARBA00022857"/>
    </source>
</evidence>
<evidence type="ECO:0000259" key="10">
    <source>
        <dbReference type="Pfam" id="PF08501"/>
    </source>
</evidence>
<evidence type="ECO:0000256" key="1">
    <source>
        <dbReference type="ARBA" id="ARBA00004871"/>
    </source>
</evidence>
<evidence type="ECO:0000259" key="9">
    <source>
        <dbReference type="Pfam" id="PF01488"/>
    </source>
</evidence>
<reference evidence="12 13" key="1">
    <citation type="submission" date="2018-08" db="EMBL/GenBank/DDBJ databases">
        <title>Achromobacter xylosoxidans Genome sequencing and assembly.</title>
        <authorList>
            <person name="Wang R."/>
            <person name="Rensing C."/>
            <person name="Li Y."/>
        </authorList>
    </citation>
    <scope>NUCLEOTIDE SEQUENCE [LARGE SCALE GENOMIC DNA]</scope>
    <source>
        <strain evidence="12 13">GD003A</strain>
    </source>
</reference>
<dbReference type="Proteomes" id="UP000285324">
    <property type="component" value="Unassembled WGS sequence"/>
</dbReference>
<feature type="binding site" evidence="8">
    <location>
        <position position="67"/>
    </location>
    <ligand>
        <name>shikimate</name>
        <dbReference type="ChEBI" id="CHEBI:36208"/>
    </ligand>
</feature>
<dbReference type="UniPathway" id="UPA00053">
    <property type="reaction ID" value="UER00087"/>
</dbReference>
<evidence type="ECO:0000259" key="11">
    <source>
        <dbReference type="Pfam" id="PF18317"/>
    </source>
</evidence>
<dbReference type="InterPro" id="IPR046346">
    <property type="entry name" value="Aminoacid_DH-like_N_sf"/>
</dbReference>
<dbReference type="GO" id="GO:0004764">
    <property type="term" value="F:shikimate 3-dehydrogenase (NADP+) activity"/>
    <property type="evidence" value="ECO:0007669"/>
    <property type="project" value="UniProtKB-UniRule"/>
</dbReference>
<feature type="active site" description="Proton acceptor" evidence="8">
    <location>
        <position position="71"/>
    </location>
</feature>
<comment type="function">
    <text evidence="8">Involved in the biosynthesis of the chorismate, which leads to the biosynthesis of aromatic amino acids. Catalyzes the reversible NADPH linked reduction of 3-dehydroshikimate (DHSA) to yield shikimate (SA).</text>
</comment>
<feature type="binding site" evidence="8">
    <location>
        <position position="257"/>
    </location>
    <ligand>
        <name>shikimate</name>
        <dbReference type="ChEBI" id="CHEBI:36208"/>
    </ligand>
</feature>
<feature type="binding site" evidence="8">
    <location>
        <position position="250"/>
    </location>
    <ligand>
        <name>NADP(+)</name>
        <dbReference type="ChEBI" id="CHEBI:58349"/>
    </ligand>
</feature>
<comment type="similarity">
    <text evidence="8">Belongs to the shikimate dehydrogenase family.</text>
</comment>
<dbReference type="PANTHER" id="PTHR21089">
    <property type="entry name" value="SHIKIMATE DEHYDROGENASE"/>
    <property type="match status" value="1"/>
</dbReference>
<feature type="domain" description="Quinate/shikimate 5-dehydrogenase/glutamyl-tRNA reductase" evidence="9">
    <location>
        <begin position="122"/>
        <end position="172"/>
    </location>
</feature>
<gene>
    <name evidence="8" type="primary">aroE</name>
    <name evidence="12" type="ORF">DY367_30875</name>
</gene>
<comment type="caution">
    <text evidence="12">The sequence shown here is derived from an EMBL/GenBank/DDBJ whole genome shotgun (WGS) entry which is preliminary data.</text>
</comment>
<dbReference type="GO" id="GO:0019632">
    <property type="term" value="P:shikimate metabolic process"/>
    <property type="evidence" value="ECO:0007669"/>
    <property type="project" value="InterPro"/>
</dbReference>
<dbReference type="FunFam" id="3.40.50.10860:FF:000006">
    <property type="entry name" value="Shikimate dehydrogenase (NADP(+))"/>
    <property type="match status" value="1"/>
</dbReference>
<keyword evidence="3 8" id="KW-0028">Amino-acid biosynthesis</keyword>
<dbReference type="HAMAP" id="MF_00222">
    <property type="entry name" value="Shikimate_DH_AroE"/>
    <property type="match status" value="1"/>
</dbReference>
<dbReference type="InterPro" id="IPR041121">
    <property type="entry name" value="SDH_C"/>
</dbReference>
<dbReference type="Pfam" id="PF18317">
    <property type="entry name" value="SDH_C"/>
    <property type="match status" value="1"/>
</dbReference>
<comment type="subunit">
    <text evidence="8">Homodimer.</text>
</comment>
<evidence type="ECO:0000256" key="3">
    <source>
        <dbReference type="ARBA" id="ARBA00022605"/>
    </source>
</evidence>
<feature type="domain" description="Shikimate dehydrogenase substrate binding N-terminal" evidence="10">
    <location>
        <begin position="12"/>
        <end position="95"/>
    </location>
</feature>
<dbReference type="InterPro" id="IPR006151">
    <property type="entry name" value="Shikm_DH/Glu-tRNA_Rdtase"/>
</dbReference>
<dbReference type="Gene3D" id="3.40.50.10860">
    <property type="entry name" value="Leucine Dehydrogenase, chain A, domain 1"/>
    <property type="match status" value="1"/>
</dbReference>
<name>A0A424W3M2_ALCXX</name>
<keyword evidence="6 8" id="KW-0057">Aromatic amino acid biosynthesis</keyword>
<dbReference type="Pfam" id="PF01488">
    <property type="entry name" value="Shikimate_DH"/>
    <property type="match status" value="1"/>
</dbReference>
<feature type="binding site" evidence="8">
    <location>
        <begin position="132"/>
        <end position="136"/>
    </location>
    <ligand>
        <name>NADP(+)</name>
        <dbReference type="ChEBI" id="CHEBI:58349"/>
    </ligand>
</feature>
<dbReference type="SUPFAM" id="SSF53223">
    <property type="entry name" value="Aminoacid dehydrogenase-like, N-terminal domain"/>
    <property type="match status" value="1"/>
</dbReference>
<evidence type="ECO:0000256" key="6">
    <source>
        <dbReference type="ARBA" id="ARBA00023141"/>
    </source>
</evidence>
<dbReference type="NCBIfam" id="TIGR00507">
    <property type="entry name" value="aroE"/>
    <property type="match status" value="1"/>
</dbReference>
<dbReference type="InterPro" id="IPR013708">
    <property type="entry name" value="Shikimate_DH-bd_N"/>
</dbReference>
<organism evidence="12 13">
    <name type="scientific">Alcaligenes xylosoxydans xylosoxydans</name>
    <name type="common">Achromobacter xylosoxidans</name>
    <dbReference type="NCBI Taxonomy" id="85698"/>
    <lineage>
        <taxon>Bacteria</taxon>
        <taxon>Pseudomonadati</taxon>
        <taxon>Pseudomonadota</taxon>
        <taxon>Betaproteobacteria</taxon>
        <taxon>Burkholderiales</taxon>
        <taxon>Alcaligenaceae</taxon>
        <taxon>Achromobacter</taxon>
    </lineage>
</organism>
<dbReference type="CDD" id="cd01065">
    <property type="entry name" value="NAD_bind_Shikimate_DH"/>
    <property type="match status" value="1"/>
</dbReference>
<dbReference type="InterPro" id="IPR022893">
    <property type="entry name" value="Shikimate_DH_fam"/>
</dbReference>
<dbReference type="EMBL" id="QVXO01000098">
    <property type="protein sequence ID" value="RPJ87844.1"/>
    <property type="molecule type" value="Genomic_DNA"/>
</dbReference>
<accession>A0A424W3M2</accession>
<dbReference type="GO" id="GO:0009073">
    <property type="term" value="P:aromatic amino acid family biosynthetic process"/>
    <property type="evidence" value="ECO:0007669"/>
    <property type="project" value="UniProtKB-KW"/>
</dbReference>
<feature type="binding site" evidence="8">
    <location>
        <position position="108"/>
    </location>
    <ligand>
        <name>shikimate</name>
        <dbReference type="ChEBI" id="CHEBI:36208"/>
    </ligand>
</feature>
<evidence type="ECO:0000256" key="7">
    <source>
        <dbReference type="ARBA" id="ARBA00049442"/>
    </source>
</evidence>
<dbReference type="NCBIfam" id="NF001310">
    <property type="entry name" value="PRK00258.1-2"/>
    <property type="match status" value="1"/>
</dbReference>
<feature type="binding site" evidence="8">
    <location>
        <begin position="20"/>
        <end position="22"/>
    </location>
    <ligand>
        <name>shikimate</name>
        <dbReference type="ChEBI" id="CHEBI:36208"/>
    </ligand>
</feature>
<dbReference type="GO" id="GO:0005829">
    <property type="term" value="C:cytosol"/>
    <property type="evidence" value="ECO:0007669"/>
    <property type="project" value="TreeGrafter"/>
</dbReference>
<comment type="catalytic activity">
    <reaction evidence="7 8">
        <text>shikimate + NADP(+) = 3-dehydroshikimate + NADPH + H(+)</text>
        <dbReference type="Rhea" id="RHEA:17737"/>
        <dbReference type="ChEBI" id="CHEBI:15378"/>
        <dbReference type="ChEBI" id="CHEBI:16630"/>
        <dbReference type="ChEBI" id="CHEBI:36208"/>
        <dbReference type="ChEBI" id="CHEBI:57783"/>
        <dbReference type="ChEBI" id="CHEBI:58349"/>
        <dbReference type="EC" id="1.1.1.25"/>
    </reaction>
</comment>
<dbReference type="Gene3D" id="3.40.50.720">
    <property type="entry name" value="NAD(P)-binding Rossmann-like Domain"/>
    <property type="match status" value="1"/>
</dbReference>
<keyword evidence="4 8" id="KW-0521">NADP</keyword>
<dbReference type="Pfam" id="PF08501">
    <property type="entry name" value="Shikimate_dh_N"/>
    <property type="match status" value="1"/>
</dbReference>
<dbReference type="InterPro" id="IPR036291">
    <property type="entry name" value="NAD(P)-bd_dom_sf"/>
</dbReference>
<dbReference type="OrthoDB" id="9776868at2"/>
<dbReference type="EC" id="1.1.1.25" evidence="2 8"/>
<feature type="binding site" evidence="8">
    <location>
        <position position="226"/>
    </location>
    <ligand>
        <name>NADP(+)</name>
        <dbReference type="ChEBI" id="CHEBI:58349"/>
    </ligand>
</feature>
<sequence>MTEAPPLARYAVIGNPIAHSRSPQIHAMFAEQTGKPLRYERLLAPVDGFAEAVAAFVAEGGLGLNVTVPFKLDAYTLAAGRLSSRARLAGAVNTLSWRDGAWHGCNTDGVGLVSDLLRLGVRLTGASVLLVGAGGAARGVLQPLAEAGCARIHIVNRTASKAEELAASWHESGVSPQTAVTGGSLADAALAGGWNLVINATASGLQNAAPDLPPGLYAPGAAAYDMMYGAQPTAFMQQAQADGAALTADGLGMLVGQAAESFYIWHGVRPDPAPVLAALREALKAGQ</sequence>
<evidence type="ECO:0000313" key="12">
    <source>
        <dbReference type="EMBL" id="RPJ87844.1"/>
    </source>
</evidence>
<dbReference type="SUPFAM" id="SSF51735">
    <property type="entry name" value="NAD(P)-binding Rossmann-fold domains"/>
    <property type="match status" value="1"/>
</dbReference>
<feature type="binding site" evidence="8">
    <location>
        <position position="228"/>
    </location>
    <ligand>
        <name>shikimate</name>
        <dbReference type="ChEBI" id="CHEBI:36208"/>
    </ligand>
</feature>
<evidence type="ECO:0000256" key="8">
    <source>
        <dbReference type="HAMAP-Rule" id="MF_00222"/>
    </source>
</evidence>
<feature type="domain" description="SDH C-terminal" evidence="11">
    <location>
        <begin position="250"/>
        <end position="280"/>
    </location>
</feature>